<feature type="compositionally biased region" description="Basic and acidic residues" evidence="1">
    <location>
        <begin position="8"/>
        <end position="23"/>
    </location>
</feature>
<feature type="region of interest" description="Disordered" evidence="1">
    <location>
        <begin position="80"/>
        <end position="111"/>
    </location>
</feature>
<name>A0ABQ5KMR8_9EUKA</name>
<feature type="compositionally biased region" description="Polar residues" evidence="1">
    <location>
        <begin position="623"/>
        <end position="638"/>
    </location>
</feature>
<feature type="region of interest" description="Disordered" evidence="1">
    <location>
        <begin position="595"/>
        <end position="648"/>
    </location>
</feature>
<comment type="caution">
    <text evidence="2">The sequence shown here is derived from an EMBL/GenBank/DDBJ whole genome shotgun (WGS) entry which is preliminary data.</text>
</comment>
<feature type="non-terminal residue" evidence="2">
    <location>
        <position position="743"/>
    </location>
</feature>
<gene>
    <name evidence="2" type="ORF">ADUPG1_007187</name>
</gene>
<feature type="compositionally biased region" description="Basic residues" evidence="1">
    <location>
        <begin position="51"/>
        <end position="60"/>
    </location>
</feature>
<feature type="region of interest" description="Disordered" evidence="1">
    <location>
        <begin position="1"/>
        <end position="60"/>
    </location>
</feature>
<reference evidence="2" key="1">
    <citation type="submission" date="2022-03" db="EMBL/GenBank/DDBJ databases">
        <title>Draft genome sequence of Aduncisulcus paluster, a free-living microaerophilic Fornicata.</title>
        <authorList>
            <person name="Yuyama I."/>
            <person name="Kume K."/>
            <person name="Tamura T."/>
            <person name="Inagaki Y."/>
            <person name="Hashimoto T."/>
        </authorList>
    </citation>
    <scope>NUCLEOTIDE SEQUENCE</scope>
    <source>
        <strain evidence="2">NY0171</strain>
    </source>
</reference>
<feature type="region of interest" description="Disordered" evidence="1">
    <location>
        <begin position="185"/>
        <end position="209"/>
    </location>
</feature>
<evidence type="ECO:0000313" key="2">
    <source>
        <dbReference type="EMBL" id="GKT33201.1"/>
    </source>
</evidence>
<feature type="region of interest" description="Disordered" evidence="1">
    <location>
        <begin position="235"/>
        <end position="272"/>
    </location>
</feature>
<dbReference type="EMBL" id="BQXS01010166">
    <property type="protein sequence ID" value="GKT33201.1"/>
    <property type="molecule type" value="Genomic_DNA"/>
</dbReference>
<sequence length="743" mass="82772">MHKRHIYIQREPDSRRTRIDRSKMGQIPPTETPPQLKKARNRKMAEVLSGPHRRKRKTRYDRHIETQAIIAESRDPRVRIHGVTPKIPPPYYVLDRSESDGHTPRSSSNDREGLADFMQRLEQRNTTIQHGHVGGIQESQKRRVESDIMSYDRYSDHHMLDHHKHSIRDKGRVYHEDMVDEDYLAHLGRREPRRKSDKSKKNHRRHSTHKNTLFFLSSLSLDTKLDLTQRLLGEKMKSKSTSTHAPISTSTISRPPSEPISKMHPSKTMKERESKVLPSSVLPAQFSHTFPKQHVTTKQPEHPGDNADDSGISVSVSIQPCSTEDPLSEAMMSSGMLGPMTEGMEERIREERVRKRDEKRRRHVDAGIISRELEEIEDMVGTGTHSTTLSKDIDYIRQEVNGFPLSLRNVEVYVPQARLPHKDDDEADGVAINIHSQPQDTVHQGPSAPLRTLERIAKPSSSLKDMLVPLVGRLSQYTDGIPLLERVLSSLEECAEAKIPELFSLVNLCLGHDALPQEAQEEQEKQQFDSQSGVEDFMIESFSLQIPYKSSSQVQTPNTPSGGNFSHSHTPSLFSADGMACPFIADGLNTVKQPQRGSERICSSKDDQVDLGGGGKGEEQGQNTVKTGATIISRSPVTPSGRGMISPTHAHSAEDVIDVLSGDALKDESASLDKGKEEEEDADNSGGGVRRALQFNSESGGLSSGGAVDCPVLPYSDIPDALPVDVCGNRETQCIDNVHTNDG</sequence>
<feature type="region of interest" description="Disordered" evidence="1">
    <location>
        <begin position="669"/>
        <end position="689"/>
    </location>
</feature>
<feature type="compositionally biased region" description="Basic and acidic residues" evidence="1">
    <location>
        <begin position="95"/>
        <end position="111"/>
    </location>
</feature>
<protein>
    <submittedName>
        <fullName evidence="2">Uncharacterized protein</fullName>
    </submittedName>
</protein>
<feature type="compositionally biased region" description="Low complexity" evidence="1">
    <location>
        <begin position="246"/>
        <end position="255"/>
    </location>
</feature>
<accession>A0ABQ5KMR8</accession>
<feature type="compositionally biased region" description="Basic and acidic residues" evidence="1">
    <location>
        <begin position="597"/>
        <end position="608"/>
    </location>
</feature>
<feature type="region of interest" description="Disordered" evidence="1">
    <location>
        <begin position="549"/>
        <end position="569"/>
    </location>
</feature>
<proteinExistence type="predicted"/>
<evidence type="ECO:0000313" key="3">
    <source>
        <dbReference type="Proteomes" id="UP001057375"/>
    </source>
</evidence>
<organism evidence="2 3">
    <name type="scientific">Aduncisulcus paluster</name>
    <dbReference type="NCBI Taxonomy" id="2918883"/>
    <lineage>
        <taxon>Eukaryota</taxon>
        <taxon>Metamonada</taxon>
        <taxon>Carpediemonas-like organisms</taxon>
        <taxon>Aduncisulcus</taxon>
    </lineage>
</organism>
<dbReference type="Proteomes" id="UP001057375">
    <property type="component" value="Unassembled WGS sequence"/>
</dbReference>
<feature type="compositionally biased region" description="Basic residues" evidence="1">
    <location>
        <begin position="191"/>
        <end position="209"/>
    </location>
</feature>
<evidence type="ECO:0000256" key="1">
    <source>
        <dbReference type="SAM" id="MobiDB-lite"/>
    </source>
</evidence>
<keyword evidence="3" id="KW-1185">Reference proteome</keyword>